<evidence type="ECO:0000313" key="6">
    <source>
        <dbReference type="Proteomes" id="UP000636793"/>
    </source>
</evidence>
<dbReference type="AlphaFoldDB" id="A0A916TJK9"/>
<evidence type="ECO:0000256" key="1">
    <source>
        <dbReference type="ARBA" id="ARBA00010638"/>
    </source>
</evidence>
<dbReference type="InterPro" id="IPR037171">
    <property type="entry name" value="NagB/RpiA_transferase-like"/>
</dbReference>
<evidence type="ECO:0000256" key="4">
    <source>
        <dbReference type="PIRSR" id="PIRSR006806-1"/>
    </source>
</evidence>
<dbReference type="GO" id="GO:0035999">
    <property type="term" value="P:tetrahydrofolate interconversion"/>
    <property type="evidence" value="ECO:0007669"/>
    <property type="project" value="TreeGrafter"/>
</dbReference>
<dbReference type="GO" id="GO:0005524">
    <property type="term" value="F:ATP binding"/>
    <property type="evidence" value="ECO:0007669"/>
    <property type="project" value="UniProtKB-KW"/>
</dbReference>
<gene>
    <name evidence="5" type="ORF">GCM10011492_39600</name>
</gene>
<dbReference type="PANTHER" id="PTHR23407">
    <property type="entry name" value="ATPASE INHIBITOR/5-FORMYLTETRAHYDROFOLATE CYCLO-LIGASE"/>
    <property type="match status" value="1"/>
</dbReference>
<reference evidence="5" key="2">
    <citation type="submission" date="2020-09" db="EMBL/GenBank/DDBJ databases">
        <authorList>
            <person name="Sun Q."/>
            <person name="Zhou Y."/>
        </authorList>
    </citation>
    <scope>NUCLEOTIDE SEQUENCE</scope>
    <source>
        <strain evidence="5">CGMCC 1.15085</strain>
    </source>
</reference>
<keyword evidence="6" id="KW-1185">Reference proteome</keyword>
<reference evidence="5" key="1">
    <citation type="journal article" date="2014" name="Int. J. Syst. Evol. Microbiol.">
        <title>Complete genome sequence of Corynebacterium casei LMG S-19264T (=DSM 44701T), isolated from a smear-ripened cheese.</title>
        <authorList>
            <consortium name="US DOE Joint Genome Institute (JGI-PGF)"/>
            <person name="Walter F."/>
            <person name="Albersmeier A."/>
            <person name="Kalinowski J."/>
            <person name="Ruckert C."/>
        </authorList>
    </citation>
    <scope>NUCLEOTIDE SEQUENCE</scope>
    <source>
        <strain evidence="5">CGMCC 1.15085</strain>
    </source>
</reference>
<comment type="caution">
    <text evidence="5">The sequence shown here is derived from an EMBL/GenBank/DDBJ whole genome shotgun (WGS) entry which is preliminary data.</text>
</comment>
<keyword evidence="3 4" id="KW-0067">ATP-binding</keyword>
<dbReference type="RefSeq" id="WP_188838784.1">
    <property type="nucleotide sequence ID" value="NZ_BMHI01000006.1"/>
</dbReference>
<protein>
    <recommendedName>
        <fullName evidence="7">5-formyltetrahydrofolate cyclo-ligase</fullName>
    </recommendedName>
</protein>
<evidence type="ECO:0008006" key="7">
    <source>
        <dbReference type="Google" id="ProtNLM"/>
    </source>
</evidence>
<keyword evidence="2 4" id="KW-0547">Nucleotide-binding</keyword>
<sequence>MSLPLPPDKPSARRVVRAARRARRAEATDERWRQYGEDLGLGMAHWLDGRPVPQLAAIYQALPTEPPTHGIRAALVALGVRLIVPELLPDKDLSWQDLTTGEDLGPEAIGSADLIVVPALAVATASGLRLGQGGGSYDRALTRKRTGTPTIAALFDDEVVDAVPSEPHDHQVDAVLTPSGGVAATRCNV</sequence>
<evidence type="ECO:0000256" key="2">
    <source>
        <dbReference type="ARBA" id="ARBA00022741"/>
    </source>
</evidence>
<dbReference type="GO" id="GO:0030272">
    <property type="term" value="F:5-formyltetrahydrofolate cyclo-ligase activity"/>
    <property type="evidence" value="ECO:0007669"/>
    <property type="project" value="TreeGrafter"/>
</dbReference>
<organism evidence="5 6">
    <name type="scientific">Flexivirga endophytica</name>
    <dbReference type="NCBI Taxonomy" id="1849103"/>
    <lineage>
        <taxon>Bacteria</taxon>
        <taxon>Bacillati</taxon>
        <taxon>Actinomycetota</taxon>
        <taxon>Actinomycetes</taxon>
        <taxon>Micrococcales</taxon>
        <taxon>Dermacoccaceae</taxon>
        <taxon>Flexivirga</taxon>
    </lineage>
</organism>
<feature type="binding site" evidence="4">
    <location>
        <begin position="129"/>
        <end position="137"/>
    </location>
    <ligand>
        <name>ATP</name>
        <dbReference type="ChEBI" id="CHEBI:30616"/>
    </ligand>
</feature>
<dbReference type="InterPro" id="IPR002698">
    <property type="entry name" value="FTHF_cligase"/>
</dbReference>
<dbReference type="SUPFAM" id="SSF100950">
    <property type="entry name" value="NagB/RpiA/CoA transferase-like"/>
    <property type="match status" value="1"/>
</dbReference>
<dbReference type="Pfam" id="PF01812">
    <property type="entry name" value="5-FTHF_cyc-lig"/>
    <property type="match status" value="1"/>
</dbReference>
<dbReference type="PANTHER" id="PTHR23407:SF1">
    <property type="entry name" value="5-FORMYLTETRAHYDROFOLATE CYCLO-LIGASE"/>
    <property type="match status" value="1"/>
</dbReference>
<evidence type="ECO:0000313" key="5">
    <source>
        <dbReference type="EMBL" id="GGB44591.1"/>
    </source>
</evidence>
<comment type="similarity">
    <text evidence="1">Belongs to the 5-formyltetrahydrofolate cyclo-ligase family.</text>
</comment>
<dbReference type="GO" id="GO:0009396">
    <property type="term" value="P:folic acid-containing compound biosynthetic process"/>
    <property type="evidence" value="ECO:0007669"/>
    <property type="project" value="TreeGrafter"/>
</dbReference>
<dbReference type="Gene3D" id="3.40.50.10420">
    <property type="entry name" value="NagB/RpiA/CoA transferase-like"/>
    <property type="match status" value="1"/>
</dbReference>
<accession>A0A916TJK9</accession>
<dbReference type="InterPro" id="IPR024185">
    <property type="entry name" value="FTHF_cligase-like_sf"/>
</dbReference>
<dbReference type="EMBL" id="BMHI01000006">
    <property type="protein sequence ID" value="GGB44591.1"/>
    <property type="molecule type" value="Genomic_DNA"/>
</dbReference>
<name>A0A916TJK9_9MICO</name>
<evidence type="ECO:0000256" key="3">
    <source>
        <dbReference type="ARBA" id="ARBA00022840"/>
    </source>
</evidence>
<dbReference type="PIRSF" id="PIRSF006806">
    <property type="entry name" value="FTHF_cligase"/>
    <property type="match status" value="1"/>
</dbReference>
<proteinExistence type="inferred from homology"/>
<feature type="binding site" evidence="4">
    <location>
        <position position="65"/>
    </location>
    <ligand>
        <name>substrate</name>
    </ligand>
</feature>
<dbReference type="Proteomes" id="UP000636793">
    <property type="component" value="Unassembled WGS sequence"/>
</dbReference>